<dbReference type="InterPro" id="IPR009057">
    <property type="entry name" value="Homeodomain-like_sf"/>
</dbReference>
<dbReference type="InterPro" id="IPR051953">
    <property type="entry name" value="Plant_SW-associated_TFs"/>
</dbReference>
<dbReference type="Proteomes" id="UP001189624">
    <property type="component" value="Chromosome 3"/>
</dbReference>
<evidence type="ECO:0000256" key="2">
    <source>
        <dbReference type="ARBA" id="ARBA00022737"/>
    </source>
</evidence>
<feature type="domain" description="Myb-like" evidence="7">
    <location>
        <begin position="50"/>
        <end position="102"/>
    </location>
</feature>
<feature type="domain" description="HTH myb-type" evidence="8">
    <location>
        <begin position="52"/>
        <end position="106"/>
    </location>
</feature>
<dbReference type="SMART" id="SM00717">
    <property type="entry name" value="SANT"/>
    <property type="match status" value="2"/>
</dbReference>
<keyword evidence="2" id="KW-0677">Repeat</keyword>
<dbReference type="Gene3D" id="1.10.10.60">
    <property type="entry name" value="Homeodomain-like"/>
    <property type="match status" value="2"/>
</dbReference>
<evidence type="ECO:0000256" key="5">
    <source>
        <dbReference type="ARBA" id="ARBA00023163"/>
    </source>
</evidence>
<dbReference type="PANTHER" id="PTHR47997:SF28">
    <property type="entry name" value="TRANSCRIPTION FACTOR MYB15-LIKE"/>
    <property type="match status" value="1"/>
</dbReference>
<evidence type="ECO:0000259" key="8">
    <source>
        <dbReference type="PROSITE" id="PS51294"/>
    </source>
</evidence>
<dbReference type="GO" id="GO:0003677">
    <property type="term" value="F:DNA binding"/>
    <property type="evidence" value="ECO:0007669"/>
    <property type="project" value="UniProtKB-KW"/>
</dbReference>
<dbReference type="InterPro" id="IPR001005">
    <property type="entry name" value="SANT/Myb"/>
</dbReference>
<comment type="subcellular location">
    <subcellularLocation>
        <location evidence="1">Nucleus</location>
    </subcellularLocation>
</comment>
<dbReference type="CDD" id="cd00167">
    <property type="entry name" value="SANT"/>
    <property type="match status" value="2"/>
</dbReference>
<keyword evidence="6" id="KW-0539">Nucleus</keyword>
<keyword evidence="3" id="KW-0805">Transcription regulation</keyword>
<accession>A0AA86S6R0</accession>
<keyword evidence="4" id="KW-0238">DNA-binding</keyword>
<dbReference type="SUPFAM" id="SSF46689">
    <property type="entry name" value="Homeodomain-like"/>
    <property type="match status" value="2"/>
</dbReference>
<evidence type="ECO:0000256" key="1">
    <source>
        <dbReference type="ARBA" id="ARBA00004123"/>
    </source>
</evidence>
<proteinExistence type="predicted"/>
<dbReference type="GO" id="GO:0005634">
    <property type="term" value="C:nucleus"/>
    <property type="evidence" value="ECO:0007669"/>
    <property type="project" value="UniProtKB-SubCell"/>
</dbReference>
<dbReference type="FunFam" id="1.10.10.60:FF:000001">
    <property type="entry name" value="MYB-related transcription factor"/>
    <property type="match status" value="1"/>
</dbReference>
<sequence>MEYMVEMRDRGCMHIATEYTACRSVSFSQRLVKEYEESQCLNMATTESYEYECKKGLWNTEEDTVLINYVKKHGKGKWSRIPKVTGLKRSGKSCRLRWMNYLSPDVKRGDFSEEEEDLVIRLHNLLGNRFFLIRPILIKVNHVSYIRHETFYIGDYYGTHNKLKKMVHLLRWSLIAGRIPGRTDNQVKNFWNTHLSKKLSDDKKKKSKVWVTPKCTRTVEADDNCNSASKGTSDEANKLVHENCWSDDLMDFSSMHEGFMTDDIGLVDGTGDLSRYFSSILFRSQHYHANHNELQLFFWTTMVQHSMIYYIQRWCVHHGAVMRGFILQSLNANSITNERASA</sequence>
<dbReference type="PROSITE" id="PS51294">
    <property type="entry name" value="HTH_MYB"/>
    <property type="match status" value="2"/>
</dbReference>
<dbReference type="Pfam" id="PF00249">
    <property type="entry name" value="Myb_DNA-binding"/>
    <property type="match status" value="2"/>
</dbReference>
<evidence type="ECO:0000256" key="6">
    <source>
        <dbReference type="ARBA" id="ARBA00023242"/>
    </source>
</evidence>
<protein>
    <submittedName>
        <fullName evidence="9">Uncharacterized protein</fullName>
    </submittedName>
</protein>
<evidence type="ECO:0000313" key="10">
    <source>
        <dbReference type="Proteomes" id="UP001189624"/>
    </source>
</evidence>
<feature type="domain" description="HTH myb-type" evidence="8">
    <location>
        <begin position="171"/>
        <end position="199"/>
    </location>
</feature>
<dbReference type="AlphaFoldDB" id="A0AA86S6R0"/>
<dbReference type="EMBL" id="OY731400">
    <property type="protein sequence ID" value="CAJ1943875.1"/>
    <property type="molecule type" value="Genomic_DNA"/>
</dbReference>
<reference evidence="9" key="1">
    <citation type="submission" date="2023-10" db="EMBL/GenBank/DDBJ databases">
        <authorList>
            <person name="Domelevo Entfellner J.-B."/>
        </authorList>
    </citation>
    <scope>NUCLEOTIDE SEQUENCE</scope>
</reference>
<keyword evidence="5" id="KW-0804">Transcription</keyword>
<keyword evidence="10" id="KW-1185">Reference proteome</keyword>
<feature type="domain" description="Myb-like" evidence="7">
    <location>
        <begin position="103"/>
        <end position="195"/>
    </location>
</feature>
<dbReference type="PROSITE" id="PS50090">
    <property type="entry name" value="MYB_LIKE"/>
    <property type="match status" value="2"/>
</dbReference>
<organism evidence="9 10">
    <name type="scientific">Sphenostylis stenocarpa</name>
    <dbReference type="NCBI Taxonomy" id="92480"/>
    <lineage>
        <taxon>Eukaryota</taxon>
        <taxon>Viridiplantae</taxon>
        <taxon>Streptophyta</taxon>
        <taxon>Embryophyta</taxon>
        <taxon>Tracheophyta</taxon>
        <taxon>Spermatophyta</taxon>
        <taxon>Magnoliopsida</taxon>
        <taxon>eudicotyledons</taxon>
        <taxon>Gunneridae</taxon>
        <taxon>Pentapetalae</taxon>
        <taxon>rosids</taxon>
        <taxon>fabids</taxon>
        <taxon>Fabales</taxon>
        <taxon>Fabaceae</taxon>
        <taxon>Papilionoideae</taxon>
        <taxon>50 kb inversion clade</taxon>
        <taxon>NPAAA clade</taxon>
        <taxon>indigoferoid/millettioid clade</taxon>
        <taxon>Phaseoleae</taxon>
        <taxon>Sphenostylis</taxon>
    </lineage>
</organism>
<dbReference type="InterPro" id="IPR017930">
    <property type="entry name" value="Myb_dom"/>
</dbReference>
<dbReference type="Gramene" id="rna-AYBTSS11_LOCUS11598">
    <property type="protein sequence ID" value="CAJ1943875.1"/>
    <property type="gene ID" value="gene-AYBTSS11_LOCUS11598"/>
</dbReference>
<evidence type="ECO:0000256" key="4">
    <source>
        <dbReference type="ARBA" id="ARBA00023125"/>
    </source>
</evidence>
<evidence type="ECO:0000256" key="3">
    <source>
        <dbReference type="ARBA" id="ARBA00023015"/>
    </source>
</evidence>
<dbReference type="PANTHER" id="PTHR47997">
    <property type="entry name" value="MYB DOMAIN PROTEIN 55"/>
    <property type="match status" value="1"/>
</dbReference>
<evidence type="ECO:0000259" key="7">
    <source>
        <dbReference type="PROSITE" id="PS50090"/>
    </source>
</evidence>
<name>A0AA86S6R0_9FABA</name>
<gene>
    <name evidence="9" type="ORF">AYBTSS11_LOCUS11598</name>
</gene>
<evidence type="ECO:0000313" key="9">
    <source>
        <dbReference type="EMBL" id="CAJ1943875.1"/>
    </source>
</evidence>